<evidence type="ECO:0000313" key="11">
    <source>
        <dbReference type="EMBL" id="KAK5636654.1"/>
    </source>
</evidence>
<evidence type="ECO:0000256" key="9">
    <source>
        <dbReference type="SAM" id="MobiDB-lite"/>
    </source>
</evidence>
<feature type="domain" description="DNA-directed RNA polymerase II subunit RPB9-like zinc ribbon" evidence="10">
    <location>
        <begin position="23"/>
        <end position="76"/>
    </location>
</feature>
<comment type="similarity">
    <text evidence="2">Belongs to the archaeal RpoM/eukaryotic RPA12/RPB9/RPC11 RNA polymerase family.</text>
</comment>
<protein>
    <recommendedName>
        <fullName evidence="10">DNA-directed RNA polymerase II subunit RPB9-like zinc ribbon domain-containing protein</fullName>
    </recommendedName>
</protein>
<keyword evidence="8" id="KW-0539">Nucleus</keyword>
<dbReference type="Pfam" id="PF02150">
    <property type="entry name" value="Zn_ribbon_RPB9"/>
    <property type="match status" value="1"/>
</dbReference>
<evidence type="ECO:0000256" key="5">
    <source>
        <dbReference type="ARBA" id="ARBA00022771"/>
    </source>
</evidence>
<reference evidence="11 12" key="1">
    <citation type="submission" date="2023-10" db="EMBL/GenBank/DDBJ databases">
        <title>Draft genome sequence of Xylaria bambusicola isolate GMP-LS, the root and basal stem rot pathogen of sugarcane in Indonesia.</title>
        <authorList>
            <person name="Selvaraj P."/>
            <person name="Muralishankar V."/>
            <person name="Muruganantham S."/>
            <person name="Sp S."/>
            <person name="Haryani S."/>
            <person name="Lau K.J.X."/>
            <person name="Naqvi N.I."/>
        </authorList>
    </citation>
    <scope>NUCLEOTIDE SEQUENCE [LARGE SCALE GENOMIC DNA]</scope>
    <source>
        <strain evidence="11">GMP-LS</strain>
    </source>
</reference>
<evidence type="ECO:0000256" key="8">
    <source>
        <dbReference type="ARBA" id="ARBA00023242"/>
    </source>
</evidence>
<evidence type="ECO:0000256" key="2">
    <source>
        <dbReference type="ARBA" id="ARBA00008925"/>
    </source>
</evidence>
<dbReference type="GO" id="GO:0003899">
    <property type="term" value="F:DNA-directed RNA polymerase activity"/>
    <property type="evidence" value="ECO:0007669"/>
    <property type="project" value="InterPro"/>
</dbReference>
<dbReference type="PANTHER" id="PTHR11239">
    <property type="entry name" value="DNA-DIRECTED RNA POLYMERASE"/>
    <property type="match status" value="1"/>
</dbReference>
<proteinExistence type="inferred from homology"/>
<dbReference type="PANTHER" id="PTHR11239:SF1">
    <property type="entry name" value="DNA-DIRECTED RNA POLYMERASE II SUBUNIT RPB9"/>
    <property type="match status" value="1"/>
</dbReference>
<keyword evidence="5" id="KW-0863">Zinc-finger</keyword>
<evidence type="ECO:0000256" key="1">
    <source>
        <dbReference type="ARBA" id="ARBA00004604"/>
    </source>
</evidence>
<dbReference type="FunFam" id="2.20.25.10:FF:000008">
    <property type="entry name" value="DNA-directed RNA polymerase II subunit RPB9"/>
    <property type="match status" value="1"/>
</dbReference>
<comment type="subcellular location">
    <subcellularLocation>
        <location evidence="1">Nucleus</location>
        <location evidence="1">Nucleolus</location>
    </subcellularLocation>
</comment>
<dbReference type="GO" id="GO:0008270">
    <property type="term" value="F:zinc ion binding"/>
    <property type="evidence" value="ECO:0007669"/>
    <property type="project" value="UniProtKB-KW"/>
</dbReference>
<dbReference type="GO" id="GO:0005665">
    <property type="term" value="C:RNA polymerase II, core complex"/>
    <property type="evidence" value="ECO:0007669"/>
    <property type="project" value="TreeGrafter"/>
</dbReference>
<gene>
    <name evidence="11" type="ORF">RRF57_012366</name>
</gene>
<keyword evidence="12" id="KW-1185">Reference proteome</keyword>
<dbReference type="SMART" id="SM00661">
    <property type="entry name" value="RPOL9"/>
    <property type="match status" value="1"/>
</dbReference>
<dbReference type="EMBL" id="JAWHQM010000074">
    <property type="protein sequence ID" value="KAK5636654.1"/>
    <property type="molecule type" value="Genomic_DNA"/>
</dbReference>
<evidence type="ECO:0000256" key="3">
    <source>
        <dbReference type="ARBA" id="ARBA00022478"/>
    </source>
</evidence>
<comment type="caution">
    <text evidence="11">The sequence shown here is derived from an EMBL/GenBank/DDBJ whole genome shotgun (WGS) entry which is preliminary data.</text>
</comment>
<dbReference type="GO" id="GO:0005730">
    <property type="term" value="C:nucleolus"/>
    <property type="evidence" value="ECO:0007669"/>
    <property type="project" value="UniProtKB-SubCell"/>
</dbReference>
<dbReference type="GO" id="GO:0006283">
    <property type="term" value="P:transcription-coupled nucleotide-excision repair"/>
    <property type="evidence" value="ECO:0007669"/>
    <property type="project" value="TreeGrafter"/>
</dbReference>
<evidence type="ECO:0000256" key="7">
    <source>
        <dbReference type="ARBA" id="ARBA00023163"/>
    </source>
</evidence>
<evidence type="ECO:0000259" key="10">
    <source>
        <dbReference type="SMART" id="SM00661"/>
    </source>
</evidence>
<dbReference type="Gene3D" id="2.20.25.10">
    <property type="match status" value="1"/>
</dbReference>
<accession>A0AAN7UXX6</accession>
<dbReference type="GO" id="GO:0006367">
    <property type="term" value="P:transcription initiation at RNA polymerase II promoter"/>
    <property type="evidence" value="ECO:0007669"/>
    <property type="project" value="TreeGrafter"/>
</dbReference>
<evidence type="ECO:0000313" key="12">
    <source>
        <dbReference type="Proteomes" id="UP001305414"/>
    </source>
</evidence>
<dbReference type="SUPFAM" id="SSF57783">
    <property type="entry name" value="Zinc beta-ribbon"/>
    <property type="match status" value="1"/>
</dbReference>
<feature type="region of interest" description="Disordered" evidence="9">
    <location>
        <begin position="212"/>
        <end position="232"/>
    </location>
</feature>
<dbReference type="GO" id="GO:0001193">
    <property type="term" value="P:maintenance of transcriptional fidelity during transcription elongation by RNA polymerase II"/>
    <property type="evidence" value="ECO:0007669"/>
    <property type="project" value="TreeGrafter"/>
</dbReference>
<name>A0AAN7UXX6_9PEZI</name>
<sequence>MATPQSTASGDAPKNNLEQITFRFCSECSNMLYPKEDEDSHKLMFTCRTCQYTEEATSSCVFRHVLNSAAGETAGVTQDVGSDPTVCGPVSSHPRAHHAAAAASPATATAVVVDSSLALCLRCGITLLHCARCKDPASVGEYNECVLRNPDFTLHQSLRYVQLANYWKSLDSEDRAVIEGQFASSSGPYMPRSSDESIVQYLPFEMAFDSEADPPEALGVEPSVDDLYDTAP</sequence>
<evidence type="ECO:0000256" key="4">
    <source>
        <dbReference type="ARBA" id="ARBA00022723"/>
    </source>
</evidence>
<dbReference type="InterPro" id="IPR001529">
    <property type="entry name" value="Zn_ribbon_RPB9"/>
</dbReference>
<dbReference type="InterPro" id="IPR012164">
    <property type="entry name" value="Rpa12/Rpb9/Rpc10/TFS"/>
</dbReference>
<organism evidence="11 12">
    <name type="scientific">Xylaria bambusicola</name>
    <dbReference type="NCBI Taxonomy" id="326684"/>
    <lineage>
        <taxon>Eukaryota</taxon>
        <taxon>Fungi</taxon>
        <taxon>Dikarya</taxon>
        <taxon>Ascomycota</taxon>
        <taxon>Pezizomycotina</taxon>
        <taxon>Sordariomycetes</taxon>
        <taxon>Xylariomycetidae</taxon>
        <taxon>Xylariales</taxon>
        <taxon>Xylariaceae</taxon>
        <taxon>Xylaria</taxon>
    </lineage>
</organism>
<dbReference type="Proteomes" id="UP001305414">
    <property type="component" value="Unassembled WGS sequence"/>
</dbReference>
<keyword evidence="3" id="KW-0240">DNA-directed RNA polymerase</keyword>
<dbReference type="AlphaFoldDB" id="A0AAN7UXX6"/>
<evidence type="ECO:0000256" key="6">
    <source>
        <dbReference type="ARBA" id="ARBA00022833"/>
    </source>
</evidence>
<keyword evidence="6" id="KW-0862">Zinc</keyword>
<keyword evidence="7" id="KW-0804">Transcription</keyword>
<feature type="compositionally biased region" description="Acidic residues" evidence="9">
    <location>
        <begin position="223"/>
        <end position="232"/>
    </location>
</feature>
<keyword evidence="4" id="KW-0479">Metal-binding</keyword>